<keyword evidence="1" id="KW-0812">Transmembrane</keyword>
<evidence type="ECO:0000313" key="3">
    <source>
        <dbReference type="Proteomes" id="UP000448943"/>
    </source>
</evidence>
<comment type="caution">
    <text evidence="2">The sequence shown here is derived from an EMBL/GenBank/DDBJ whole genome shotgun (WGS) entry which is preliminary data.</text>
</comment>
<sequence length="101" mass="11885">MKKVYIIIIVVVIMIALLILTNPNLEDFNEYRAEEEERLGITPPETPKIIIEHINFYIFSTYTPFVEVIDENGVTHLGIMGKFYKVSDGQFDYPWWLEPFN</sequence>
<proteinExistence type="predicted"/>
<gene>
    <name evidence="2" type="ORF">ERL59_11845</name>
</gene>
<keyword evidence="3" id="KW-1185">Reference proteome</keyword>
<accession>A0A6N9Q4F8</accession>
<name>A0A6N9Q4F8_9BACL</name>
<protein>
    <submittedName>
        <fullName evidence="2">Uncharacterized protein</fullName>
    </submittedName>
</protein>
<evidence type="ECO:0000256" key="1">
    <source>
        <dbReference type="SAM" id="Phobius"/>
    </source>
</evidence>
<feature type="transmembrane region" description="Helical" evidence="1">
    <location>
        <begin position="6"/>
        <end position="25"/>
    </location>
</feature>
<keyword evidence="1" id="KW-0472">Membrane</keyword>
<dbReference type="OrthoDB" id="2909871at2"/>
<dbReference type="EMBL" id="SIJB01000027">
    <property type="protein sequence ID" value="NBI29651.1"/>
    <property type="molecule type" value="Genomic_DNA"/>
</dbReference>
<organism evidence="2 3">
    <name type="scientific">Chengkuizengella marina</name>
    <dbReference type="NCBI Taxonomy" id="2507566"/>
    <lineage>
        <taxon>Bacteria</taxon>
        <taxon>Bacillati</taxon>
        <taxon>Bacillota</taxon>
        <taxon>Bacilli</taxon>
        <taxon>Bacillales</taxon>
        <taxon>Paenibacillaceae</taxon>
        <taxon>Chengkuizengella</taxon>
    </lineage>
</organism>
<keyword evidence="1" id="KW-1133">Transmembrane helix</keyword>
<dbReference type="Proteomes" id="UP000448943">
    <property type="component" value="Unassembled WGS sequence"/>
</dbReference>
<dbReference type="AlphaFoldDB" id="A0A6N9Q4F8"/>
<dbReference type="RefSeq" id="WP_160646461.1">
    <property type="nucleotide sequence ID" value="NZ_SIJB01000027.1"/>
</dbReference>
<reference evidence="2 3" key="1">
    <citation type="submission" date="2019-01" db="EMBL/GenBank/DDBJ databases">
        <title>Chengkuizengella sp. nov., isolated from deep-sea sediment of East Pacific Ocean.</title>
        <authorList>
            <person name="Yang J."/>
            <person name="Lai Q."/>
            <person name="Shao Z."/>
        </authorList>
    </citation>
    <scope>NUCLEOTIDE SEQUENCE [LARGE SCALE GENOMIC DNA]</scope>
    <source>
        <strain evidence="2 3">YPA3-1-1</strain>
    </source>
</reference>
<evidence type="ECO:0000313" key="2">
    <source>
        <dbReference type="EMBL" id="NBI29651.1"/>
    </source>
</evidence>